<dbReference type="RefSeq" id="WP_123854052.1">
    <property type="nucleotide sequence ID" value="NZ_CP033912.1"/>
</dbReference>
<evidence type="ECO:0000313" key="4">
    <source>
        <dbReference type="Proteomes" id="UP000281741"/>
    </source>
</evidence>
<proteinExistence type="predicted"/>
<dbReference type="Proteomes" id="UP000274073">
    <property type="component" value="Chromosome"/>
</dbReference>
<reference evidence="3 4" key="1">
    <citation type="submission" date="2018-11" db="EMBL/GenBank/DDBJ databases">
        <title>Proposal to divide the Flavobacteriaceae and reorganize its genera based on Amino Acid Identity values calculated from whole genome sequences.</title>
        <authorList>
            <person name="Nicholson A.C."/>
            <person name="Gulvik C.A."/>
            <person name="Whitney A.M."/>
            <person name="Humrighouse B.W."/>
            <person name="Bell M."/>
            <person name="Holmes B."/>
            <person name="Steigerwalt A.G."/>
            <person name="Villarma A."/>
            <person name="Sheth M."/>
            <person name="Batra D."/>
            <person name="Pryor J."/>
            <person name="Bernardet J.-F."/>
            <person name="Hugo C."/>
            <person name="Kampfer P."/>
            <person name="Newman J."/>
            <person name="McQuiston J.R."/>
        </authorList>
    </citation>
    <scope>NUCLEOTIDE SEQUENCE [LARGE SCALE GENOMIC DNA]</scope>
    <source>
        <strain evidence="1 3">G0207</strain>
        <strain evidence="2 4">H5143</strain>
    </source>
</reference>
<evidence type="ECO:0000313" key="3">
    <source>
        <dbReference type="Proteomes" id="UP000274073"/>
    </source>
</evidence>
<keyword evidence="4" id="KW-1185">Reference proteome</keyword>
<dbReference type="EMBL" id="CP033915">
    <property type="protein sequence ID" value="AZA86445.1"/>
    <property type="molecule type" value="Genomic_DNA"/>
</dbReference>
<protein>
    <submittedName>
        <fullName evidence="1">Uncharacterized protein</fullName>
    </submittedName>
</protein>
<dbReference type="SUPFAM" id="SSF88874">
    <property type="entry name" value="Receptor-binding domain of short tail fibre protein gp12"/>
    <property type="match status" value="1"/>
</dbReference>
<gene>
    <name evidence="1" type="ORF">EG349_06420</name>
    <name evidence="2" type="ORF">EG353_04430</name>
</gene>
<dbReference type="EMBL" id="CP033912">
    <property type="protein sequence ID" value="AZA94853.1"/>
    <property type="molecule type" value="Genomic_DNA"/>
</dbReference>
<evidence type="ECO:0000313" key="2">
    <source>
        <dbReference type="EMBL" id="AZA94853.1"/>
    </source>
</evidence>
<evidence type="ECO:0000313" key="1">
    <source>
        <dbReference type="EMBL" id="AZA86445.1"/>
    </source>
</evidence>
<accession>A0AAD0YBS7</accession>
<organism evidence="1 3">
    <name type="scientific">Chryseobacterium shandongense</name>
    <dbReference type="NCBI Taxonomy" id="1493872"/>
    <lineage>
        <taxon>Bacteria</taxon>
        <taxon>Pseudomonadati</taxon>
        <taxon>Bacteroidota</taxon>
        <taxon>Flavobacteriia</taxon>
        <taxon>Flavobacteriales</taxon>
        <taxon>Weeksellaceae</taxon>
        <taxon>Chryseobacterium group</taxon>
        <taxon>Chryseobacterium</taxon>
    </lineage>
</organism>
<name>A0AAD0YBS7_9FLAO</name>
<dbReference type="AlphaFoldDB" id="A0AAD0YBS7"/>
<dbReference type="Proteomes" id="UP000281741">
    <property type="component" value="Chromosome"/>
</dbReference>
<sequence>MKTTIYFFVALASILTIISFTNNEIKSVGAIGDVKYSILAPEKFREENGNGWVLMDDKVPVLGSALNKKHGITEIPDVRGLFIRSLNLTRNDKKNDQFSKENNRQRLVGEYQSDTLKSHNHRYKSSQGHKVSAKGSWSPFAWDPADYVSENYGGLETRPKNIALYTYIKIN</sequence>